<dbReference type="GO" id="GO:0005778">
    <property type="term" value="C:peroxisomal membrane"/>
    <property type="evidence" value="ECO:0007669"/>
    <property type="project" value="TreeGrafter"/>
</dbReference>
<dbReference type="InterPro" id="IPR023074">
    <property type="entry name" value="HMG_CoA_Rdtase_cat_sf"/>
</dbReference>
<evidence type="ECO:0000256" key="6">
    <source>
        <dbReference type="ARBA" id="ARBA00023136"/>
    </source>
</evidence>
<keyword evidence="7" id="KW-0256">Endoplasmic reticulum</keyword>
<comment type="subcellular location">
    <subcellularLocation>
        <location evidence="7">Endoplasmic reticulum membrane</location>
        <topology evidence="7">Multi-pass membrane protein</topology>
    </subcellularLocation>
    <subcellularLocation>
        <location evidence="1">Membrane</location>
    </subcellularLocation>
</comment>
<dbReference type="GO" id="GO:0016126">
    <property type="term" value="P:sterol biosynthetic process"/>
    <property type="evidence" value="ECO:0007669"/>
    <property type="project" value="TreeGrafter"/>
</dbReference>
<dbReference type="FunFam" id="3.30.70.420:FF:000001">
    <property type="entry name" value="3-hydroxy-3-methylglutaryl coenzyme A reductase"/>
    <property type="match status" value="1"/>
</dbReference>
<dbReference type="GO" id="GO:0008299">
    <property type="term" value="P:isoprenoid biosynthetic process"/>
    <property type="evidence" value="ECO:0007669"/>
    <property type="project" value="InterPro"/>
</dbReference>
<dbReference type="GO" id="GO:0015936">
    <property type="term" value="P:coenzyme A metabolic process"/>
    <property type="evidence" value="ECO:0007669"/>
    <property type="project" value="InterPro"/>
</dbReference>
<dbReference type="UniPathway" id="UPA00058">
    <property type="reaction ID" value="UER00103"/>
</dbReference>
<evidence type="ECO:0000256" key="3">
    <source>
        <dbReference type="ARBA" id="ARBA00007661"/>
    </source>
</evidence>
<dbReference type="Gene3D" id="1.10.3270.10">
    <property type="entry name" value="HMGR, N-terminal domain"/>
    <property type="match status" value="1"/>
</dbReference>
<dbReference type="Pfam" id="PF00368">
    <property type="entry name" value="HMG-CoA_red"/>
    <property type="match status" value="1"/>
</dbReference>
<dbReference type="FunFam" id="3.90.770.10:FF:000001">
    <property type="entry name" value="3-hydroxy-3-methylglutaryl coenzyme A reductase"/>
    <property type="match status" value="1"/>
</dbReference>
<dbReference type="InterPro" id="IPR023076">
    <property type="entry name" value="HMG_CoA_Rdtase_CS"/>
</dbReference>
<reference evidence="10" key="1">
    <citation type="submission" date="2025-08" db="UniProtKB">
        <authorList>
            <consortium name="RefSeq"/>
        </authorList>
    </citation>
    <scope>IDENTIFICATION</scope>
</reference>
<keyword evidence="6" id="KW-0472">Membrane</keyword>
<dbReference type="SUPFAM" id="SSF56542">
    <property type="entry name" value="Substrate-binding domain of HMG-CoA reductase"/>
    <property type="match status" value="1"/>
</dbReference>
<sequence>MSPSTEDILVTEGTPVSEDTPRMDYPTKDTPLTDEEWLSVLGSGGLSVHRLESVLCEYERAIRVRRGHLLGRRGEGIPYEKYGHYDKVEGACCENVIGFIPVPLGVCGPLLLDGREYMVPLATTEGCLVASVNRGCRALYLAGGVTAVLTADGMTRAPVLRMQSVHQAHQLKEWIDAHFPTIKHIFDGGSRFARLHTIHSTQAGRLLYLRFTATTGDAMGMNMVSKCAETVLTFLTQHFPHIQVISLSGNFCSDKKPGAINWGRGKSVVCEATIPASVVSSVLKTTVQSLVDVNMSKNLVGSAMAGSIGGFNAHAANVVTALFIATGQDPAQNVGSSNCITLLEFGGQSGGDLLVSCSMPSIECGTVGGGTVLPPQKACLGSRLLYCQLLGVAGAHSSSYGGNARELARVVCATVMAGELSLLAALSSGHLVAGHMRYNRSQANINTANHY</sequence>
<keyword evidence="4 7" id="KW-0521">NADP</keyword>
<dbReference type="InterPro" id="IPR004554">
    <property type="entry name" value="HMG_CoA_Rdtase_eu_arc"/>
</dbReference>
<dbReference type="InterPro" id="IPR009023">
    <property type="entry name" value="HMG_CoA_Rdtase_NAD(P)-bd_sf"/>
</dbReference>
<dbReference type="PRINTS" id="PR00071">
    <property type="entry name" value="HMGCOARDTASE"/>
</dbReference>
<comment type="similarity">
    <text evidence="3 7">Belongs to the HMG-CoA reductase family.</text>
</comment>
<dbReference type="RefSeq" id="XP_036356060.1">
    <property type="nucleotide sequence ID" value="XM_036500167.1"/>
</dbReference>
<comment type="catalytic activity">
    <reaction evidence="7">
        <text>(R)-mevalonate + 2 NADP(+) + CoA = (3S)-3-hydroxy-3-methylglutaryl-CoA + 2 NADPH + 2 H(+)</text>
        <dbReference type="Rhea" id="RHEA:15989"/>
        <dbReference type="ChEBI" id="CHEBI:15378"/>
        <dbReference type="ChEBI" id="CHEBI:36464"/>
        <dbReference type="ChEBI" id="CHEBI:43074"/>
        <dbReference type="ChEBI" id="CHEBI:57287"/>
        <dbReference type="ChEBI" id="CHEBI:57783"/>
        <dbReference type="ChEBI" id="CHEBI:58349"/>
        <dbReference type="EC" id="1.1.1.34"/>
    </reaction>
</comment>
<dbReference type="PROSITE" id="PS50065">
    <property type="entry name" value="HMG_COA_REDUCTASE_4"/>
    <property type="match status" value="1"/>
</dbReference>
<evidence type="ECO:0000313" key="10">
    <source>
        <dbReference type="RefSeq" id="XP_036356060.1"/>
    </source>
</evidence>
<proteinExistence type="inferred from homology"/>
<organism evidence="9 10">
    <name type="scientific">Octopus sinensis</name>
    <name type="common">East Asian common octopus</name>
    <dbReference type="NCBI Taxonomy" id="2607531"/>
    <lineage>
        <taxon>Eukaryota</taxon>
        <taxon>Metazoa</taxon>
        <taxon>Spiralia</taxon>
        <taxon>Lophotrochozoa</taxon>
        <taxon>Mollusca</taxon>
        <taxon>Cephalopoda</taxon>
        <taxon>Coleoidea</taxon>
        <taxon>Octopodiformes</taxon>
        <taxon>Octopoda</taxon>
        <taxon>Incirrata</taxon>
        <taxon>Octopodidae</taxon>
        <taxon>Octopus</taxon>
    </lineage>
</organism>
<evidence type="ECO:0000256" key="8">
    <source>
        <dbReference type="SAM" id="MobiDB-lite"/>
    </source>
</evidence>
<keyword evidence="9" id="KW-1185">Reference proteome</keyword>
<dbReference type="GO" id="GO:0005789">
    <property type="term" value="C:endoplasmic reticulum membrane"/>
    <property type="evidence" value="ECO:0007669"/>
    <property type="project" value="UniProtKB-SubCell"/>
</dbReference>
<dbReference type="Gene3D" id="3.90.770.10">
    <property type="entry name" value="3-hydroxy-3-methylglutaryl-coenzyme A Reductase, Chain A, domain 2"/>
    <property type="match status" value="1"/>
</dbReference>
<dbReference type="CDD" id="cd00643">
    <property type="entry name" value="HMG-CoA_reductase_classI"/>
    <property type="match status" value="1"/>
</dbReference>
<evidence type="ECO:0000313" key="9">
    <source>
        <dbReference type="Proteomes" id="UP000515154"/>
    </source>
</evidence>
<evidence type="ECO:0000256" key="7">
    <source>
        <dbReference type="RuleBase" id="RU361219"/>
    </source>
</evidence>
<dbReference type="InterPro" id="IPR023282">
    <property type="entry name" value="HMG_CoA_Rdtase_N"/>
</dbReference>
<dbReference type="InterPro" id="IPR002202">
    <property type="entry name" value="HMG_CoA_Rdtase"/>
</dbReference>
<dbReference type="Gene3D" id="3.30.70.420">
    <property type="entry name" value="Hydroxymethylglutaryl-CoA reductase, class I/II, NAD/NADP-binding domain"/>
    <property type="match status" value="1"/>
</dbReference>
<dbReference type="PANTHER" id="PTHR10572">
    <property type="entry name" value="3-HYDROXY-3-METHYLGLUTARYL-COENZYME A REDUCTASE"/>
    <property type="match status" value="1"/>
</dbReference>
<dbReference type="EC" id="1.1.1.34" evidence="7"/>
<dbReference type="KEGG" id="osn:115231806"/>
<evidence type="ECO:0000256" key="5">
    <source>
        <dbReference type="ARBA" id="ARBA00023002"/>
    </source>
</evidence>
<dbReference type="NCBIfam" id="TIGR00533">
    <property type="entry name" value="HMG_CoA_R_NADP"/>
    <property type="match status" value="1"/>
</dbReference>
<dbReference type="InterPro" id="IPR009029">
    <property type="entry name" value="HMG_CoA_Rdtase_sub-bd_dom_sf"/>
</dbReference>
<comment type="pathway">
    <text evidence="2 7">Metabolic intermediate biosynthesis; (R)-mevalonate biosynthesis; (R)-mevalonate from acetyl-CoA: step 3/3.</text>
</comment>
<protein>
    <recommendedName>
        <fullName evidence="7">3-hydroxy-3-methylglutaryl coenzyme A reductase</fullName>
        <shortName evidence="7">HMG-CoA reductase</shortName>
        <ecNumber evidence="7">1.1.1.34</ecNumber>
    </recommendedName>
</protein>
<dbReference type="PANTHER" id="PTHR10572:SF24">
    <property type="entry name" value="3-HYDROXY-3-METHYLGLUTARYL-COENZYME A REDUCTASE"/>
    <property type="match status" value="1"/>
</dbReference>
<dbReference type="PROSITE" id="PS00066">
    <property type="entry name" value="HMG_COA_REDUCTASE_1"/>
    <property type="match status" value="1"/>
</dbReference>
<dbReference type="Proteomes" id="UP000515154">
    <property type="component" value="Unplaced"/>
</dbReference>
<accession>A0A7E6EM72</accession>
<dbReference type="GO" id="GO:0004420">
    <property type="term" value="F:hydroxymethylglutaryl-CoA reductase (NADPH) activity"/>
    <property type="evidence" value="ECO:0007669"/>
    <property type="project" value="UniProtKB-EC"/>
</dbReference>
<gene>
    <name evidence="10" type="primary">LOC115231806</name>
</gene>
<dbReference type="SUPFAM" id="SSF55035">
    <property type="entry name" value="NAD-binding domain of HMG-CoA reductase"/>
    <property type="match status" value="1"/>
</dbReference>
<keyword evidence="5 7" id="KW-0560">Oxidoreductase</keyword>
<feature type="region of interest" description="Disordered" evidence="8">
    <location>
        <begin position="1"/>
        <end position="29"/>
    </location>
</feature>
<evidence type="ECO:0000256" key="2">
    <source>
        <dbReference type="ARBA" id="ARBA00005084"/>
    </source>
</evidence>
<evidence type="ECO:0000256" key="1">
    <source>
        <dbReference type="ARBA" id="ARBA00004370"/>
    </source>
</evidence>
<evidence type="ECO:0000256" key="4">
    <source>
        <dbReference type="ARBA" id="ARBA00022857"/>
    </source>
</evidence>
<name>A0A7E6EM72_9MOLL</name>
<dbReference type="AlphaFoldDB" id="A0A7E6EM72"/>